<evidence type="ECO:0000313" key="15">
    <source>
        <dbReference type="EMBL" id="EGO64716.1"/>
    </source>
</evidence>
<dbReference type="GO" id="GO:0006412">
    <property type="term" value="P:translation"/>
    <property type="evidence" value="ECO:0007669"/>
    <property type="project" value="UniProtKB-KW"/>
</dbReference>
<evidence type="ECO:0000256" key="5">
    <source>
        <dbReference type="ARBA" id="ARBA00022737"/>
    </source>
</evidence>
<evidence type="ECO:0000256" key="2">
    <source>
        <dbReference type="ARBA" id="ARBA00022490"/>
    </source>
</evidence>
<protein>
    <submittedName>
        <fullName evidence="15">ABC transporter related protein</fullName>
    </submittedName>
</protein>
<dbReference type="CDD" id="cd03221">
    <property type="entry name" value="ABCF_EF-3"/>
    <property type="match status" value="2"/>
</dbReference>
<dbReference type="STRING" id="1009370.ALO_06633"/>
<comment type="caution">
    <text evidence="15">The sequence shown here is derived from an EMBL/GenBank/DDBJ whole genome shotgun (WGS) entry which is preliminary data.</text>
</comment>
<gene>
    <name evidence="15" type="ORF">ALO_06633</name>
</gene>
<dbReference type="Gene3D" id="3.40.50.300">
    <property type="entry name" value="P-loop containing nucleotide triphosphate hydrolases"/>
    <property type="match status" value="2"/>
</dbReference>
<evidence type="ECO:0000256" key="9">
    <source>
        <dbReference type="ARBA" id="ARBA00022845"/>
    </source>
</evidence>
<dbReference type="GO" id="GO:0019843">
    <property type="term" value="F:rRNA binding"/>
    <property type="evidence" value="ECO:0007669"/>
    <property type="project" value="UniProtKB-KW"/>
</dbReference>
<keyword evidence="10" id="KW-0694">RNA-binding</keyword>
<dbReference type="RefSeq" id="WP_004573148.1">
    <property type="nucleotide sequence ID" value="NZ_AFGF01000050.1"/>
</dbReference>
<evidence type="ECO:0000256" key="11">
    <source>
        <dbReference type="ARBA" id="ARBA00022917"/>
    </source>
</evidence>
<sequence>MNLIAIENLAKSYGVRTLFDEVTFGIEAGDRIGLIGVNGAGKSTFLRIIAGLEPADSGKITMGSGVRVEYLPQDPEFDPQAAVLEQVFKGVSPVMQVLREYEQALAQAQARPQDTERQQDLIRLSQQMDVQDAWQLESEAKIILTQLGITDFAARVGELSGGQRKRIALAGALIHPSDLLILDEPTNHIDTDTVAWLEQYLQKRKGALLMITHDRYFLDRVATRTIELDKGKLYTYSGNYSLFLEKKAEREELAEAGERKRQNLLRNELAWIRRGAQARSTKQKARIDRFEQLSARKPDVENGKLEITAAASRLGKKIIELEHVHKSFGSYICIRDFSYIVLKDDRVGIVGPNGRGKSTLLNLIAGKLTPDQGAIEVGQTVKIGCFSQENTEMDSDQRVIDYIKEEASILTTSDGGTLTAAQLLERFLFPSQLQWMPIAKLSGGEKRRLYLLRVLMSAPNVLLLDEPTNDLDIQTLTILEDYLDGFPGAVIAVSHDRFFLDRLSDKIFAFEGDGMIRQYTGNYSEYQAIFSLQSASDTASKAKPVEAKKTPASHKEQERPRKFSFKEQREYEQIDGVIAGVEQQLKEVAARIEAADTNYAALQELLTTQKALEQRLNELIDRWTYLNELAEIIKS</sequence>
<accession>F7NGY5</accession>
<proteinExistence type="inferred from homology"/>
<dbReference type="InterPro" id="IPR003593">
    <property type="entry name" value="AAA+_ATPase"/>
</dbReference>
<evidence type="ECO:0000256" key="8">
    <source>
        <dbReference type="ARBA" id="ARBA00022840"/>
    </source>
</evidence>
<name>F7NGY5_9FIRM</name>
<dbReference type="Gene3D" id="1.10.287.380">
    <property type="entry name" value="Valyl-tRNA synthetase, C-terminal domain"/>
    <property type="match status" value="1"/>
</dbReference>
<dbReference type="SMART" id="SM00382">
    <property type="entry name" value="AAA"/>
    <property type="match status" value="2"/>
</dbReference>
<dbReference type="eggNOG" id="COG0488">
    <property type="taxonomic scope" value="Bacteria"/>
</dbReference>
<feature type="domain" description="ABC transporter" evidence="14">
    <location>
        <begin position="319"/>
        <end position="537"/>
    </location>
</feature>
<feature type="coiled-coil region" evidence="12">
    <location>
        <begin position="578"/>
        <end position="622"/>
    </location>
</feature>
<dbReference type="InterPro" id="IPR032781">
    <property type="entry name" value="ABC_tran_Xtn"/>
</dbReference>
<feature type="region of interest" description="Disordered" evidence="13">
    <location>
        <begin position="541"/>
        <end position="561"/>
    </location>
</feature>
<keyword evidence="16" id="KW-1185">Reference proteome</keyword>
<keyword evidence="4" id="KW-0699">rRNA-binding</keyword>
<keyword evidence="12" id="KW-0175">Coiled coil</keyword>
<dbReference type="GO" id="GO:0003677">
    <property type="term" value="F:DNA binding"/>
    <property type="evidence" value="ECO:0007669"/>
    <property type="project" value="InterPro"/>
</dbReference>
<keyword evidence="11" id="KW-0648">Protein biosynthesis</keyword>
<evidence type="ECO:0000256" key="1">
    <source>
        <dbReference type="ARBA" id="ARBA00005868"/>
    </source>
</evidence>
<comment type="similarity">
    <text evidence="1">Belongs to the ABC transporter superfamily. ABCF family. Translational throttle EttA subfamily.</text>
</comment>
<dbReference type="SUPFAM" id="SSF52540">
    <property type="entry name" value="P-loop containing nucleoside triphosphate hydrolases"/>
    <property type="match status" value="2"/>
</dbReference>
<dbReference type="PANTHER" id="PTHR42855">
    <property type="entry name" value="ABC TRANSPORTER ATP-BINDING SUBUNIT"/>
    <property type="match status" value="1"/>
</dbReference>
<keyword evidence="9" id="KW-0810">Translation regulation</keyword>
<dbReference type="FunFam" id="3.40.50.300:FF:000011">
    <property type="entry name" value="Putative ABC transporter ATP-binding component"/>
    <property type="match status" value="1"/>
</dbReference>
<evidence type="ECO:0000256" key="3">
    <source>
        <dbReference type="ARBA" id="ARBA00022555"/>
    </source>
</evidence>
<dbReference type="PROSITE" id="PS50893">
    <property type="entry name" value="ABC_TRANSPORTER_2"/>
    <property type="match status" value="2"/>
</dbReference>
<keyword evidence="3" id="KW-0820">tRNA-binding</keyword>
<evidence type="ECO:0000256" key="12">
    <source>
        <dbReference type="SAM" id="Coils"/>
    </source>
</evidence>
<dbReference type="EMBL" id="AFGF01000050">
    <property type="protein sequence ID" value="EGO64716.1"/>
    <property type="molecule type" value="Genomic_DNA"/>
</dbReference>
<organism evidence="15 16">
    <name type="scientific">Acetonema longum DSM 6540</name>
    <dbReference type="NCBI Taxonomy" id="1009370"/>
    <lineage>
        <taxon>Bacteria</taxon>
        <taxon>Bacillati</taxon>
        <taxon>Bacillota</taxon>
        <taxon>Negativicutes</taxon>
        <taxon>Acetonemataceae</taxon>
        <taxon>Acetonema</taxon>
    </lineage>
</organism>
<dbReference type="Proteomes" id="UP000003240">
    <property type="component" value="Unassembled WGS sequence"/>
</dbReference>
<evidence type="ECO:0000256" key="10">
    <source>
        <dbReference type="ARBA" id="ARBA00022884"/>
    </source>
</evidence>
<dbReference type="InterPro" id="IPR003439">
    <property type="entry name" value="ABC_transporter-like_ATP-bd"/>
</dbReference>
<dbReference type="GO" id="GO:0006417">
    <property type="term" value="P:regulation of translation"/>
    <property type="evidence" value="ECO:0007669"/>
    <property type="project" value="UniProtKB-KW"/>
</dbReference>
<evidence type="ECO:0000256" key="13">
    <source>
        <dbReference type="SAM" id="MobiDB-lite"/>
    </source>
</evidence>
<dbReference type="Pfam" id="PF00005">
    <property type="entry name" value="ABC_tran"/>
    <property type="match status" value="2"/>
</dbReference>
<dbReference type="GO" id="GO:0016887">
    <property type="term" value="F:ATP hydrolysis activity"/>
    <property type="evidence" value="ECO:0007669"/>
    <property type="project" value="InterPro"/>
</dbReference>
<dbReference type="PROSITE" id="PS00211">
    <property type="entry name" value="ABC_TRANSPORTER_1"/>
    <property type="match status" value="1"/>
</dbReference>
<feature type="compositionally biased region" description="Basic and acidic residues" evidence="13">
    <location>
        <begin position="543"/>
        <end position="561"/>
    </location>
</feature>
<dbReference type="InterPro" id="IPR051309">
    <property type="entry name" value="ABCF_ATPase"/>
</dbReference>
<keyword evidence="8" id="KW-0067">ATP-binding</keyword>
<dbReference type="GO" id="GO:0005524">
    <property type="term" value="F:ATP binding"/>
    <property type="evidence" value="ECO:0007669"/>
    <property type="project" value="UniProtKB-KW"/>
</dbReference>
<reference evidence="15 16" key="1">
    <citation type="journal article" date="2011" name="EMBO J.">
        <title>Structural diversity of bacterial flagellar motors.</title>
        <authorList>
            <person name="Chen S."/>
            <person name="Beeby M."/>
            <person name="Murphy G.E."/>
            <person name="Leadbetter J.R."/>
            <person name="Hendrixson D.R."/>
            <person name="Briegel A."/>
            <person name="Li Z."/>
            <person name="Shi J."/>
            <person name="Tocheva E.I."/>
            <person name="Muller A."/>
            <person name="Dobro M.J."/>
            <person name="Jensen G.J."/>
        </authorList>
    </citation>
    <scope>NUCLEOTIDE SEQUENCE [LARGE SCALE GENOMIC DNA]</scope>
    <source>
        <strain evidence="15 16">DSM 6540</strain>
    </source>
</reference>
<dbReference type="PANTHER" id="PTHR42855:SF1">
    <property type="entry name" value="ABC TRANSPORTER DOMAIN-CONTAINING PROTEIN"/>
    <property type="match status" value="1"/>
</dbReference>
<dbReference type="OrthoDB" id="9762369at2"/>
<dbReference type="InterPro" id="IPR017871">
    <property type="entry name" value="ABC_transporter-like_CS"/>
</dbReference>
<evidence type="ECO:0000259" key="14">
    <source>
        <dbReference type="PROSITE" id="PS50893"/>
    </source>
</evidence>
<dbReference type="InterPro" id="IPR032524">
    <property type="entry name" value="ABC_tran_C"/>
</dbReference>
<dbReference type="Pfam" id="PF12848">
    <property type="entry name" value="ABC_tran_Xtn"/>
    <property type="match status" value="1"/>
</dbReference>
<dbReference type="InterPro" id="IPR027417">
    <property type="entry name" value="P-loop_NTPase"/>
</dbReference>
<dbReference type="FunFam" id="3.40.50.300:FF:000183">
    <property type="entry name" value="ABC transporter ATP-binding protein yjjK"/>
    <property type="match status" value="1"/>
</dbReference>
<evidence type="ECO:0000256" key="4">
    <source>
        <dbReference type="ARBA" id="ARBA00022730"/>
    </source>
</evidence>
<dbReference type="InterPro" id="IPR037118">
    <property type="entry name" value="Val-tRNA_synth_C_sf"/>
</dbReference>
<dbReference type="Pfam" id="PF16326">
    <property type="entry name" value="ABC_tran_CTD"/>
    <property type="match status" value="1"/>
</dbReference>
<keyword evidence="2" id="KW-0963">Cytoplasm</keyword>
<keyword evidence="6" id="KW-0547">Nucleotide-binding</keyword>
<keyword evidence="5" id="KW-0677">Repeat</keyword>
<keyword evidence="7" id="KW-0378">Hydrolase</keyword>
<evidence type="ECO:0000256" key="6">
    <source>
        <dbReference type="ARBA" id="ARBA00022741"/>
    </source>
</evidence>
<evidence type="ECO:0000313" key="16">
    <source>
        <dbReference type="Proteomes" id="UP000003240"/>
    </source>
</evidence>
<dbReference type="AlphaFoldDB" id="F7NGY5"/>
<evidence type="ECO:0000256" key="7">
    <source>
        <dbReference type="ARBA" id="ARBA00022801"/>
    </source>
</evidence>
<dbReference type="GO" id="GO:0000049">
    <property type="term" value="F:tRNA binding"/>
    <property type="evidence" value="ECO:0007669"/>
    <property type="project" value="UniProtKB-KW"/>
</dbReference>
<feature type="domain" description="ABC transporter" evidence="14">
    <location>
        <begin position="4"/>
        <end position="255"/>
    </location>
</feature>